<evidence type="ECO:0000256" key="1">
    <source>
        <dbReference type="SAM" id="MobiDB-lite"/>
    </source>
</evidence>
<comment type="caution">
    <text evidence="2">The sequence shown here is derived from an EMBL/GenBank/DDBJ whole genome shotgun (WGS) entry which is preliminary data.</text>
</comment>
<protein>
    <submittedName>
        <fullName evidence="2">Uncharacterized protein</fullName>
    </submittedName>
</protein>
<accession>A0A8T3YJ88</accession>
<sequence>MPKKGHEAGQHFTKEQTLQQQTNRDLARRILINSTRQAGKLPARLRKERTTVEIKPAPNIELIPNYEKERAEFIVRQGLTEAILTRMENAFRQAYKKTRNIDTITQEITRHANVTYAKAYAFAGWALANKWQELTSQ</sequence>
<feature type="compositionally biased region" description="Basic and acidic residues" evidence="1">
    <location>
        <begin position="1"/>
        <end position="14"/>
    </location>
</feature>
<dbReference type="Proteomes" id="UP000732298">
    <property type="component" value="Unassembled WGS sequence"/>
</dbReference>
<evidence type="ECO:0000313" key="3">
    <source>
        <dbReference type="Proteomes" id="UP000732298"/>
    </source>
</evidence>
<gene>
    <name evidence="2" type="ORF">HY544_01235</name>
</gene>
<dbReference type="EMBL" id="JACQPB010000017">
    <property type="protein sequence ID" value="MBI4210115.1"/>
    <property type="molecule type" value="Genomic_DNA"/>
</dbReference>
<evidence type="ECO:0000313" key="2">
    <source>
        <dbReference type="EMBL" id="MBI4210115.1"/>
    </source>
</evidence>
<dbReference type="AlphaFoldDB" id="A0A8T3YJ88"/>
<organism evidence="2 3">
    <name type="scientific">Candidatus Iainarchaeum sp</name>
    <dbReference type="NCBI Taxonomy" id="3101447"/>
    <lineage>
        <taxon>Archaea</taxon>
        <taxon>Candidatus Iainarchaeota</taxon>
        <taxon>Candidatus Iainarchaeia</taxon>
        <taxon>Candidatus Iainarchaeales</taxon>
        <taxon>Candidatus Iainarchaeaceae</taxon>
        <taxon>Candidatus Iainarchaeum</taxon>
    </lineage>
</organism>
<reference evidence="2" key="1">
    <citation type="submission" date="2020-07" db="EMBL/GenBank/DDBJ databases">
        <title>Huge and variable diversity of episymbiotic CPR bacteria and DPANN archaea in groundwater ecosystems.</title>
        <authorList>
            <person name="He C.Y."/>
            <person name="Keren R."/>
            <person name="Whittaker M."/>
            <person name="Farag I.F."/>
            <person name="Doudna J."/>
            <person name="Cate J.H.D."/>
            <person name="Banfield J.F."/>
        </authorList>
    </citation>
    <scope>NUCLEOTIDE SEQUENCE</scope>
    <source>
        <strain evidence="2">NC_groundwater_1296_Ag_S-0.2um_52_80</strain>
    </source>
</reference>
<name>A0A8T3YJ88_9ARCH</name>
<proteinExistence type="predicted"/>
<feature type="region of interest" description="Disordered" evidence="1">
    <location>
        <begin position="1"/>
        <end position="22"/>
    </location>
</feature>